<feature type="compositionally biased region" description="Basic and acidic residues" evidence="5">
    <location>
        <begin position="173"/>
        <end position="184"/>
    </location>
</feature>
<dbReference type="SMART" id="SM00355">
    <property type="entry name" value="ZnF_C2H2"/>
    <property type="match status" value="2"/>
</dbReference>
<gene>
    <name evidence="7" type="ORF">CTRI78_v004837</name>
</gene>
<dbReference type="InterPro" id="IPR013087">
    <property type="entry name" value="Znf_C2H2_type"/>
</dbReference>
<sequence length="381" mass="42268">MASTTHVMHLGEAINSMMLPSMIALTHPVPRPAVTLIILLDARQPGKAKHPILGRLAAYYSSTIPSEAFGMITPPPTDEPSSAAPPPRRSSSRASSLKTNLFGMLRRMSTKDSTTTRSKGYPTQTTAQVLREGLSDSPTELGPPTRELVPSSSRQLASPFAPVSPLSETGETDVAHDSKVEKPTESPPVLPPIAPAPGTVNPMDIMAPSNSAEHNWHTDRQLYHIAHPPPKPAEPVEKPAPTPEPSQALTPQSPELPFEQRQQYLQQQQQHQLHKQQLLQDQQQQQQQHHHKRYHERPHECAHPGCGKRFGTKTHLDRHINDKHKKTKKFHCTVSTCLYSKAGGKSFPRKDNWRRHMVNIHHVQPTSDPEPDMVDEAMGGT</sequence>
<dbReference type="GO" id="GO:0000978">
    <property type="term" value="F:RNA polymerase II cis-regulatory region sequence-specific DNA binding"/>
    <property type="evidence" value="ECO:0007669"/>
    <property type="project" value="TreeGrafter"/>
</dbReference>
<dbReference type="SUPFAM" id="SSF57667">
    <property type="entry name" value="beta-beta-alpha zinc fingers"/>
    <property type="match status" value="1"/>
</dbReference>
<dbReference type="PROSITE" id="PS50157">
    <property type="entry name" value="ZINC_FINGER_C2H2_2"/>
    <property type="match status" value="1"/>
</dbReference>
<dbReference type="EMBL" id="RYZW01000037">
    <property type="protein sequence ID" value="TDZ60606.1"/>
    <property type="molecule type" value="Genomic_DNA"/>
</dbReference>
<reference evidence="7 8" key="1">
    <citation type="submission" date="2018-12" db="EMBL/GenBank/DDBJ databases">
        <title>Genome sequence and assembly of Colletotrichum trifolii.</title>
        <authorList>
            <person name="Gan P."/>
            <person name="Shirasu K."/>
        </authorList>
    </citation>
    <scope>NUCLEOTIDE SEQUENCE [LARGE SCALE GENOMIC DNA]</scope>
    <source>
        <strain evidence="7 8">543-2</strain>
    </source>
</reference>
<dbReference type="GO" id="GO:0008270">
    <property type="term" value="F:zinc ion binding"/>
    <property type="evidence" value="ECO:0007669"/>
    <property type="project" value="UniProtKB-KW"/>
</dbReference>
<evidence type="ECO:0000313" key="7">
    <source>
        <dbReference type="EMBL" id="TDZ60606.1"/>
    </source>
</evidence>
<evidence type="ECO:0000259" key="6">
    <source>
        <dbReference type="PROSITE" id="PS50157"/>
    </source>
</evidence>
<keyword evidence="2 4" id="KW-0863">Zinc-finger</keyword>
<feature type="compositionally biased region" description="Pro residues" evidence="5">
    <location>
        <begin position="73"/>
        <end position="88"/>
    </location>
</feature>
<feature type="compositionally biased region" description="Polar residues" evidence="5">
    <location>
        <begin position="111"/>
        <end position="128"/>
    </location>
</feature>
<feature type="compositionally biased region" description="Low complexity" evidence="5">
    <location>
        <begin position="260"/>
        <end position="287"/>
    </location>
</feature>
<dbReference type="PANTHER" id="PTHR23235:SF60">
    <property type="entry name" value="STRIPE, ISOFORM D"/>
    <property type="match status" value="1"/>
</dbReference>
<evidence type="ECO:0000256" key="1">
    <source>
        <dbReference type="ARBA" id="ARBA00022723"/>
    </source>
</evidence>
<keyword evidence="3" id="KW-0862">Zinc</keyword>
<dbReference type="Proteomes" id="UP000295703">
    <property type="component" value="Unassembled WGS sequence"/>
</dbReference>
<evidence type="ECO:0000313" key="8">
    <source>
        <dbReference type="Proteomes" id="UP000295703"/>
    </source>
</evidence>
<evidence type="ECO:0000256" key="5">
    <source>
        <dbReference type="SAM" id="MobiDB-lite"/>
    </source>
</evidence>
<feature type="region of interest" description="Disordered" evidence="5">
    <location>
        <begin position="224"/>
        <end position="307"/>
    </location>
</feature>
<organism evidence="7 8">
    <name type="scientific">Colletotrichum trifolii</name>
    <dbReference type="NCBI Taxonomy" id="5466"/>
    <lineage>
        <taxon>Eukaryota</taxon>
        <taxon>Fungi</taxon>
        <taxon>Dikarya</taxon>
        <taxon>Ascomycota</taxon>
        <taxon>Pezizomycotina</taxon>
        <taxon>Sordariomycetes</taxon>
        <taxon>Hypocreomycetidae</taxon>
        <taxon>Glomerellales</taxon>
        <taxon>Glomerellaceae</taxon>
        <taxon>Colletotrichum</taxon>
        <taxon>Colletotrichum orbiculare species complex</taxon>
    </lineage>
</organism>
<evidence type="ECO:0000256" key="2">
    <source>
        <dbReference type="ARBA" id="ARBA00022771"/>
    </source>
</evidence>
<name>A0A4R8RG13_COLTR</name>
<evidence type="ECO:0000256" key="4">
    <source>
        <dbReference type="PROSITE-ProRule" id="PRU00042"/>
    </source>
</evidence>
<dbReference type="STRING" id="5466.A0A4R8RG13"/>
<dbReference type="GO" id="GO:0000981">
    <property type="term" value="F:DNA-binding transcription factor activity, RNA polymerase II-specific"/>
    <property type="evidence" value="ECO:0007669"/>
    <property type="project" value="TreeGrafter"/>
</dbReference>
<dbReference type="AlphaFoldDB" id="A0A4R8RG13"/>
<feature type="domain" description="C2H2-type" evidence="6">
    <location>
        <begin position="299"/>
        <end position="329"/>
    </location>
</feature>
<dbReference type="PANTHER" id="PTHR23235">
    <property type="entry name" value="KRUEPPEL-LIKE TRANSCRIPTION FACTOR"/>
    <property type="match status" value="1"/>
</dbReference>
<feature type="region of interest" description="Disordered" evidence="5">
    <location>
        <begin position="70"/>
        <end position="211"/>
    </location>
</feature>
<accession>A0A4R8RG13</accession>
<protein>
    <recommendedName>
        <fullName evidence="6">C2H2-type domain-containing protein</fullName>
    </recommendedName>
</protein>
<keyword evidence="8" id="KW-1185">Reference proteome</keyword>
<dbReference type="Gene3D" id="3.30.160.60">
    <property type="entry name" value="Classic Zinc Finger"/>
    <property type="match status" value="2"/>
</dbReference>
<dbReference type="InterPro" id="IPR036236">
    <property type="entry name" value="Znf_C2H2_sf"/>
</dbReference>
<proteinExistence type="predicted"/>
<feature type="compositionally biased region" description="Pro residues" evidence="5">
    <location>
        <begin position="185"/>
        <end position="195"/>
    </location>
</feature>
<evidence type="ECO:0000256" key="3">
    <source>
        <dbReference type="ARBA" id="ARBA00022833"/>
    </source>
</evidence>
<comment type="caution">
    <text evidence="7">The sequence shown here is derived from an EMBL/GenBank/DDBJ whole genome shotgun (WGS) entry which is preliminary data.</text>
</comment>
<feature type="compositionally biased region" description="Pro residues" evidence="5">
    <location>
        <begin position="227"/>
        <end position="244"/>
    </location>
</feature>
<keyword evidence="1" id="KW-0479">Metal-binding</keyword>
<dbReference type="PROSITE" id="PS00028">
    <property type="entry name" value="ZINC_FINGER_C2H2_1"/>
    <property type="match status" value="1"/>
</dbReference>